<gene>
    <name evidence="5" type="ORF">HQ497_12640</name>
</gene>
<dbReference type="Pfam" id="PF00990">
    <property type="entry name" value="GGDEF"/>
    <property type="match status" value="1"/>
</dbReference>
<dbReference type="InterPro" id="IPR043128">
    <property type="entry name" value="Rev_trsase/Diguanyl_cyclase"/>
</dbReference>
<dbReference type="EMBL" id="JABMOJ010000477">
    <property type="protein sequence ID" value="NQV66201.1"/>
    <property type="molecule type" value="Genomic_DNA"/>
</dbReference>
<dbReference type="AlphaFoldDB" id="A0A972VZ81"/>
<feature type="domain" description="GGDEF" evidence="4">
    <location>
        <begin position="253"/>
        <end position="389"/>
    </location>
</feature>
<dbReference type="InterPro" id="IPR000160">
    <property type="entry name" value="GGDEF_dom"/>
</dbReference>
<comment type="cofactor">
    <cofactor evidence="1">
        <name>Mg(2+)</name>
        <dbReference type="ChEBI" id="CHEBI:18420"/>
    </cofactor>
</comment>
<dbReference type="InterPro" id="IPR050469">
    <property type="entry name" value="Diguanylate_Cyclase"/>
</dbReference>
<dbReference type="NCBIfam" id="TIGR00254">
    <property type="entry name" value="GGDEF"/>
    <property type="match status" value="1"/>
</dbReference>
<dbReference type="SUPFAM" id="SSF55073">
    <property type="entry name" value="Nucleotide cyclase"/>
    <property type="match status" value="1"/>
</dbReference>
<evidence type="ECO:0000256" key="2">
    <source>
        <dbReference type="ARBA" id="ARBA00012528"/>
    </source>
</evidence>
<reference evidence="5" key="1">
    <citation type="submission" date="2020-05" db="EMBL/GenBank/DDBJ databases">
        <title>Sulfur intermediates as new biogeochemical hubs in an aquatic model microbial ecosystem.</title>
        <authorList>
            <person name="Vigneron A."/>
        </authorList>
    </citation>
    <scope>NUCLEOTIDE SEQUENCE</scope>
    <source>
        <strain evidence="5">Bin.250</strain>
    </source>
</reference>
<evidence type="ECO:0000256" key="1">
    <source>
        <dbReference type="ARBA" id="ARBA00001946"/>
    </source>
</evidence>
<dbReference type="InterPro" id="IPR029787">
    <property type="entry name" value="Nucleotide_cyclase"/>
</dbReference>
<dbReference type="InterPro" id="IPR003018">
    <property type="entry name" value="GAF"/>
</dbReference>
<dbReference type="EC" id="2.7.7.65" evidence="2"/>
<dbReference type="PANTHER" id="PTHR45138">
    <property type="entry name" value="REGULATORY COMPONENTS OF SENSORY TRANSDUCTION SYSTEM"/>
    <property type="match status" value="1"/>
</dbReference>
<accession>A0A972VZ81</accession>
<dbReference type="SMART" id="SM00065">
    <property type="entry name" value="GAF"/>
    <property type="match status" value="1"/>
</dbReference>
<dbReference type="Gene3D" id="3.30.450.40">
    <property type="match status" value="1"/>
</dbReference>
<dbReference type="SMART" id="SM00267">
    <property type="entry name" value="GGDEF"/>
    <property type="match status" value="1"/>
</dbReference>
<dbReference type="PROSITE" id="PS50887">
    <property type="entry name" value="GGDEF"/>
    <property type="match status" value="1"/>
</dbReference>
<dbReference type="GO" id="GO:0052621">
    <property type="term" value="F:diguanylate cyclase activity"/>
    <property type="evidence" value="ECO:0007669"/>
    <property type="project" value="UniProtKB-EC"/>
</dbReference>
<dbReference type="CDD" id="cd01949">
    <property type="entry name" value="GGDEF"/>
    <property type="match status" value="1"/>
</dbReference>
<comment type="catalytic activity">
    <reaction evidence="3">
        <text>2 GTP = 3',3'-c-di-GMP + 2 diphosphate</text>
        <dbReference type="Rhea" id="RHEA:24898"/>
        <dbReference type="ChEBI" id="CHEBI:33019"/>
        <dbReference type="ChEBI" id="CHEBI:37565"/>
        <dbReference type="ChEBI" id="CHEBI:58805"/>
        <dbReference type="EC" id="2.7.7.65"/>
    </reaction>
</comment>
<evidence type="ECO:0000313" key="6">
    <source>
        <dbReference type="Proteomes" id="UP000754644"/>
    </source>
</evidence>
<dbReference type="FunFam" id="3.30.70.270:FF:000001">
    <property type="entry name" value="Diguanylate cyclase domain protein"/>
    <property type="match status" value="1"/>
</dbReference>
<evidence type="ECO:0000256" key="3">
    <source>
        <dbReference type="ARBA" id="ARBA00034247"/>
    </source>
</evidence>
<evidence type="ECO:0000259" key="4">
    <source>
        <dbReference type="PROSITE" id="PS50887"/>
    </source>
</evidence>
<evidence type="ECO:0000313" key="5">
    <source>
        <dbReference type="EMBL" id="NQV66201.1"/>
    </source>
</evidence>
<organism evidence="5 6">
    <name type="scientific">SAR86 cluster bacterium</name>
    <dbReference type="NCBI Taxonomy" id="2030880"/>
    <lineage>
        <taxon>Bacteria</taxon>
        <taxon>Pseudomonadati</taxon>
        <taxon>Pseudomonadota</taxon>
        <taxon>Gammaproteobacteria</taxon>
        <taxon>SAR86 cluster</taxon>
    </lineage>
</organism>
<name>A0A972VZ81_9GAMM</name>
<comment type="caution">
    <text evidence="5">The sequence shown here is derived from an EMBL/GenBank/DDBJ whole genome shotgun (WGS) entry which is preliminary data.</text>
</comment>
<dbReference type="Pfam" id="PF13185">
    <property type="entry name" value="GAF_2"/>
    <property type="match status" value="1"/>
</dbReference>
<dbReference type="InterPro" id="IPR029016">
    <property type="entry name" value="GAF-like_dom_sf"/>
</dbReference>
<proteinExistence type="predicted"/>
<dbReference type="SUPFAM" id="SSF55781">
    <property type="entry name" value="GAF domain-like"/>
    <property type="match status" value="1"/>
</dbReference>
<dbReference type="Gene3D" id="3.30.70.270">
    <property type="match status" value="1"/>
</dbReference>
<dbReference type="PANTHER" id="PTHR45138:SF9">
    <property type="entry name" value="DIGUANYLATE CYCLASE DGCM-RELATED"/>
    <property type="match status" value="1"/>
</dbReference>
<dbReference type="Proteomes" id="UP000754644">
    <property type="component" value="Unassembled WGS sequence"/>
</dbReference>
<sequence length="397" mass="43926">MELDINAYRRLIAIGSALSEEKDIHDLLAQILREAKLMAGAAAGCLYLRTELGTLEAVVAASETLHDTLNSFKGDNEEAFPELFLHHRDGSPNLENAASRSVHQAKTIYVDGMSSLEGTIPVAGARSALTVPLTSQSERPMGVLQLLSAKNSDAQDVGFPQELVPFIESLASLATMALQNRRLLDQQVVLKTQLETQVDERTEELRLTLEKLSEANVILKDLNTIDAVTRIKNRRYFDDIAVQEWRRAVRQQYPMTLMLLDIDNFKWVNDNLGHLAGDACLHSVAESIDELFNRPSDVVARYGGDEFIVIMPYIRHDNAMIYAERVRDAVSKRELVVDGQIVKVTISIGVASGMPDASITDIRQLIARSDEALYEAKADGRNRVAGIDINTSLKLGS</sequence>
<protein>
    <recommendedName>
        <fullName evidence="2">diguanylate cyclase</fullName>
        <ecNumber evidence="2">2.7.7.65</ecNumber>
    </recommendedName>
</protein>